<dbReference type="EMBL" id="FOUA01000008">
    <property type="protein sequence ID" value="SFM32477.1"/>
    <property type="molecule type" value="Genomic_DNA"/>
</dbReference>
<proteinExistence type="predicted"/>
<dbReference type="OrthoDB" id="6844501at2"/>
<dbReference type="InterPro" id="IPR025391">
    <property type="entry name" value="DUF4123"/>
</dbReference>
<sequence>MPEQLSHLRYVVYGELPAADDGLYLLLDGALLNAPRLVYEHDSNPQLEQLYRGTRHASALGVSPCLVKPSIDSQLWTEEHRWNTSGIVIRSELPMAQLIDHLRSLISARLPSGQLAYLRYYSPEWLLRLLSSFTATEVSAFAGPVSAWVVFRENEWFELAPDCTGDCRSASEEGWFTIRSAQLEQWEQEQREQFLERMADHFGGASIDEQEGLQRREWLSQLIMRANEYGFDREHLCIHYLELAWAFPDQISSASIISSLTDRTQAGAARLRRVEEQLFGLAREA</sequence>
<keyword evidence="4" id="KW-1185">Reference proteome</keyword>
<dbReference type="EMBL" id="FOGN01000008">
    <property type="protein sequence ID" value="SES32430.1"/>
    <property type="molecule type" value="Genomic_DNA"/>
</dbReference>
<dbReference type="Pfam" id="PF13503">
    <property type="entry name" value="DUF4123"/>
    <property type="match status" value="1"/>
</dbReference>
<dbReference type="STRING" id="653930.SAMN05216589_3195"/>
<evidence type="ECO:0000313" key="4">
    <source>
        <dbReference type="Proteomes" id="UP000186599"/>
    </source>
</evidence>
<dbReference type="RefSeq" id="WP_036992846.1">
    <property type="nucleotide sequence ID" value="NZ_FOGN01000008.1"/>
</dbReference>
<dbReference type="Proteomes" id="UP000186904">
    <property type="component" value="Unassembled WGS sequence"/>
</dbReference>
<evidence type="ECO:0000313" key="5">
    <source>
        <dbReference type="Proteomes" id="UP000186904"/>
    </source>
</evidence>
<organism evidence="3 4">
    <name type="scientific">Halopseudomonas bauzanensis</name>
    <dbReference type="NCBI Taxonomy" id="653930"/>
    <lineage>
        <taxon>Bacteria</taxon>
        <taxon>Pseudomonadati</taxon>
        <taxon>Pseudomonadota</taxon>
        <taxon>Gammaproteobacteria</taxon>
        <taxon>Pseudomonadales</taxon>
        <taxon>Pseudomonadaceae</taxon>
        <taxon>Halopseudomonas</taxon>
    </lineage>
</organism>
<dbReference type="AlphaFoldDB" id="A0A031M7S1"/>
<evidence type="ECO:0000259" key="1">
    <source>
        <dbReference type="Pfam" id="PF13503"/>
    </source>
</evidence>
<evidence type="ECO:0000313" key="2">
    <source>
        <dbReference type="EMBL" id="SES32430.1"/>
    </source>
</evidence>
<protein>
    <recommendedName>
        <fullName evidence="1">DUF4123 domain-containing protein</fullName>
    </recommendedName>
</protein>
<gene>
    <name evidence="3" type="ORF">SAMN04487855_3191</name>
    <name evidence="2" type="ORF">SAMN05216589_3195</name>
</gene>
<evidence type="ECO:0000313" key="3">
    <source>
        <dbReference type="EMBL" id="SFM32477.1"/>
    </source>
</evidence>
<dbReference type="Proteomes" id="UP000186599">
    <property type="component" value="Unassembled WGS sequence"/>
</dbReference>
<reference evidence="4 5" key="1">
    <citation type="submission" date="2016-10" db="EMBL/GenBank/DDBJ databases">
        <authorList>
            <person name="de Groot N.N."/>
        </authorList>
    </citation>
    <scope>NUCLEOTIDE SEQUENCE [LARGE SCALE GENOMIC DNA]</scope>
    <source>
        <strain evidence="3 4">CGMCC 1.9095</strain>
        <strain evidence="2 5">DSM 22558</strain>
    </source>
</reference>
<feature type="domain" description="DUF4123" evidence="1">
    <location>
        <begin position="23"/>
        <end position="139"/>
    </location>
</feature>
<name>A0A031M7S1_9GAMM</name>
<accession>A0A031M7S1</accession>